<feature type="transmembrane region" description="Helical" evidence="1">
    <location>
        <begin position="71"/>
        <end position="91"/>
    </location>
</feature>
<dbReference type="PIRSF" id="PIRSF018266">
    <property type="entry name" value="FecR"/>
    <property type="match status" value="1"/>
</dbReference>
<sequence length="378" mass="42794">MIDKTKFLQILTKYLAAKETKAERKELLEWYEQQESNHPDSSMEDDIRIKTRAKLITSIKSFERNKYRIPLIWLPIAAALLVVGIFGYQYFLSGSEKKATMEMLSQIKPAKDHAIMTLENGREINLDQLAANEEIQVDGMIIKKDKDGKVSYHLASSNLPIIPKNSIQVPNGSTFSLTLTDGSRVVLNSDSKLTFPSNFSTGDRVVELEGEGYFEVNHLNDNSRFIIKTDDQNIEVLGTKFNVKAYKTEENTLTSLEEGSVKVTIPTGKNTVLKPNQQARTNGSTELQVANVNIDNILGWTRGQFCFDGSNTDEVLREIARWYDIDINYKKAANTPNQYVGKIPRNLTLNKLVELLNYADLKSTATITNNQRIKLQIY</sequence>
<evidence type="ECO:0000313" key="4">
    <source>
        <dbReference type="EMBL" id="GGE29343.1"/>
    </source>
</evidence>
<comment type="caution">
    <text evidence="4">The sequence shown here is derived from an EMBL/GenBank/DDBJ whole genome shotgun (WGS) entry which is preliminary data.</text>
</comment>
<dbReference type="PANTHER" id="PTHR30273:SF2">
    <property type="entry name" value="PROTEIN FECR"/>
    <property type="match status" value="1"/>
</dbReference>
<dbReference type="PANTHER" id="PTHR30273">
    <property type="entry name" value="PERIPLASMIC SIGNAL SENSOR AND SIGMA FACTOR ACTIVATOR FECR-RELATED"/>
    <property type="match status" value="1"/>
</dbReference>
<evidence type="ECO:0000256" key="1">
    <source>
        <dbReference type="SAM" id="Phobius"/>
    </source>
</evidence>
<feature type="domain" description="Protein FecR C-terminal" evidence="3">
    <location>
        <begin position="304"/>
        <end position="359"/>
    </location>
</feature>
<organism evidence="4 5">
    <name type="scientific">Sphingobacterium cellulitidis</name>
    <dbReference type="NCBI Taxonomy" id="1768011"/>
    <lineage>
        <taxon>Bacteria</taxon>
        <taxon>Pseudomonadati</taxon>
        <taxon>Bacteroidota</taxon>
        <taxon>Sphingobacteriia</taxon>
        <taxon>Sphingobacteriales</taxon>
        <taxon>Sphingobacteriaceae</taxon>
        <taxon>Sphingobacterium</taxon>
    </lineage>
</organism>
<dbReference type="Pfam" id="PF04773">
    <property type="entry name" value="FecR"/>
    <property type="match status" value="1"/>
</dbReference>
<accession>A0A8H9KUK8</accession>
<reference evidence="4" key="2">
    <citation type="submission" date="2020-09" db="EMBL/GenBank/DDBJ databases">
        <authorList>
            <person name="Sun Q."/>
            <person name="Zhou Y."/>
        </authorList>
    </citation>
    <scope>NUCLEOTIDE SEQUENCE</scope>
    <source>
        <strain evidence="4">CGMCC 1.15966</strain>
    </source>
</reference>
<evidence type="ECO:0000313" key="5">
    <source>
        <dbReference type="Proteomes" id="UP000614460"/>
    </source>
</evidence>
<keyword evidence="1" id="KW-0812">Transmembrane</keyword>
<keyword evidence="1" id="KW-0472">Membrane</keyword>
<gene>
    <name evidence="4" type="ORF">GCM10011516_28970</name>
</gene>
<dbReference type="EMBL" id="BMKM01000009">
    <property type="protein sequence ID" value="GGE29343.1"/>
    <property type="molecule type" value="Genomic_DNA"/>
</dbReference>
<dbReference type="InterPro" id="IPR006860">
    <property type="entry name" value="FecR"/>
</dbReference>
<dbReference type="Gene3D" id="2.60.120.1440">
    <property type="match status" value="1"/>
</dbReference>
<reference evidence="4" key="1">
    <citation type="journal article" date="2014" name="Int. J. Syst. Evol. Microbiol.">
        <title>Complete genome sequence of Corynebacterium casei LMG S-19264T (=DSM 44701T), isolated from a smear-ripened cheese.</title>
        <authorList>
            <consortium name="US DOE Joint Genome Institute (JGI-PGF)"/>
            <person name="Walter F."/>
            <person name="Albersmeier A."/>
            <person name="Kalinowski J."/>
            <person name="Ruckert C."/>
        </authorList>
    </citation>
    <scope>NUCLEOTIDE SEQUENCE</scope>
    <source>
        <strain evidence="4">CGMCC 1.15966</strain>
    </source>
</reference>
<evidence type="ECO:0000259" key="3">
    <source>
        <dbReference type="Pfam" id="PF16344"/>
    </source>
</evidence>
<dbReference type="Gene3D" id="3.55.50.30">
    <property type="match status" value="1"/>
</dbReference>
<name>A0A8H9KUK8_9SPHI</name>
<keyword evidence="1" id="KW-1133">Transmembrane helix</keyword>
<evidence type="ECO:0000259" key="2">
    <source>
        <dbReference type="Pfam" id="PF04773"/>
    </source>
</evidence>
<protein>
    <submittedName>
        <fullName evidence="4">Iron dicitrate transporter FecR</fullName>
    </submittedName>
</protein>
<dbReference type="InterPro" id="IPR032508">
    <property type="entry name" value="FecR_C"/>
</dbReference>
<dbReference type="GO" id="GO:0016989">
    <property type="term" value="F:sigma factor antagonist activity"/>
    <property type="evidence" value="ECO:0007669"/>
    <property type="project" value="TreeGrafter"/>
</dbReference>
<dbReference type="InterPro" id="IPR012373">
    <property type="entry name" value="Ferrdict_sens_TM"/>
</dbReference>
<dbReference type="AlphaFoldDB" id="A0A8H9KUK8"/>
<feature type="domain" description="FecR protein" evidence="2">
    <location>
        <begin position="167"/>
        <end position="262"/>
    </location>
</feature>
<dbReference type="Proteomes" id="UP000614460">
    <property type="component" value="Unassembled WGS sequence"/>
</dbReference>
<keyword evidence="5" id="KW-1185">Reference proteome</keyword>
<dbReference type="Pfam" id="PF16344">
    <property type="entry name" value="FecR_C"/>
    <property type="match status" value="1"/>
</dbReference>
<dbReference type="RefSeq" id="WP_182499478.1">
    <property type="nucleotide sequence ID" value="NZ_BMKM01000009.1"/>
</dbReference>
<proteinExistence type="predicted"/>